<dbReference type="RefSeq" id="WP_078808128.1">
    <property type="nucleotide sequence ID" value="NZ_FUXI01000030.1"/>
</dbReference>
<evidence type="ECO:0000313" key="1">
    <source>
        <dbReference type="EMBL" id="SKA04047.1"/>
    </source>
</evidence>
<proteinExistence type="predicted"/>
<protein>
    <recommendedName>
        <fullName evidence="3">DUF2187 domain-containing protein</fullName>
    </recommendedName>
</protein>
<name>A0A1T4QK84_9ENTE</name>
<dbReference type="Proteomes" id="UP000190328">
    <property type="component" value="Unassembled WGS sequence"/>
</dbReference>
<evidence type="ECO:0008006" key="3">
    <source>
        <dbReference type="Google" id="ProtNLM"/>
    </source>
</evidence>
<reference evidence="1 2" key="1">
    <citation type="submission" date="2017-02" db="EMBL/GenBank/DDBJ databases">
        <authorList>
            <person name="Peterson S.W."/>
        </authorList>
    </citation>
    <scope>NUCLEOTIDE SEQUENCE [LARGE SCALE GENOMIC DNA]</scope>
    <source>
        <strain evidence="1 2">ATCC BAA-1030</strain>
    </source>
</reference>
<evidence type="ECO:0000313" key="2">
    <source>
        <dbReference type="Proteomes" id="UP000190328"/>
    </source>
</evidence>
<dbReference type="OrthoDB" id="2190077at2"/>
<dbReference type="STRING" id="263852.SAMN02745116_02222"/>
<gene>
    <name evidence="1" type="ORF">SAMN02745116_02222</name>
</gene>
<dbReference type="AlphaFoldDB" id="A0A1T4QK84"/>
<keyword evidence="2" id="KW-1185">Reference proteome</keyword>
<sequence length="71" mass="8274">MEITIGKKYTALPIGFRRKVTGTVLNVYENTVVLEVEEYEQDDKYLVVEKQHRVVALKNEMTEAKRKEMVA</sequence>
<dbReference type="EMBL" id="FUXI01000030">
    <property type="protein sequence ID" value="SKA04047.1"/>
    <property type="molecule type" value="Genomic_DNA"/>
</dbReference>
<accession>A0A1T4QK84</accession>
<organism evidence="1 2">
    <name type="scientific">Pilibacter termitis</name>
    <dbReference type="NCBI Taxonomy" id="263852"/>
    <lineage>
        <taxon>Bacteria</taxon>
        <taxon>Bacillati</taxon>
        <taxon>Bacillota</taxon>
        <taxon>Bacilli</taxon>
        <taxon>Lactobacillales</taxon>
        <taxon>Enterococcaceae</taxon>
        <taxon>Pilibacter</taxon>
    </lineage>
</organism>